<dbReference type="Gene3D" id="2.40.30.170">
    <property type="match status" value="1"/>
</dbReference>
<evidence type="ECO:0000256" key="3">
    <source>
        <dbReference type="ARBA" id="ARBA00022448"/>
    </source>
</evidence>
<dbReference type="Gene3D" id="2.40.50.100">
    <property type="match status" value="1"/>
</dbReference>
<keyword evidence="3 9" id="KW-0813">Transport</keyword>
<evidence type="ECO:0000256" key="2">
    <source>
        <dbReference type="ARBA" id="ARBA00009477"/>
    </source>
</evidence>
<dbReference type="PRINTS" id="PR01490">
    <property type="entry name" value="RTXTOXIND"/>
</dbReference>
<dbReference type="InterPro" id="IPR058781">
    <property type="entry name" value="HH_AprE-like"/>
</dbReference>
<proteinExistence type="inferred from homology"/>
<protein>
    <recommendedName>
        <fullName evidence="9">Membrane fusion protein (MFP) family protein</fullName>
    </recommendedName>
</protein>
<accession>A0A090DUJ8</accession>
<dbReference type="InterPro" id="IPR050739">
    <property type="entry name" value="MFP"/>
</dbReference>
<evidence type="ECO:0000259" key="12">
    <source>
        <dbReference type="Pfam" id="PF26002"/>
    </source>
</evidence>
<evidence type="ECO:0000313" key="13">
    <source>
        <dbReference type="EMBL" id="CDX18034.1"/>
    </source>
</evidence>
<dbReference type="GO" id="GO:0015031">
    <property type="term" value="P:protein transport"/>
    <property type="evidence" value="ECO:0007669"/>
    <property type="project" value="InterPro"/>
</dbReference>
<reference evidence="14" key="1">
    <citation type="submission" date="2014-08" db="EMBL/GenBank/DDBJ databases">
        <authorList>
            <person name="Moulin L."/>
        </authorList>
    </citation>
    <scope>NUCLEOTIDE SEQUENCE [LARGE SCALE GENOMIC DNA]</scope>
</reference>
<organism evidence="13 14">
    <name type="scientific">Mesorhizobium plurifarium</name>
    <dbReference type="NCBI Taxonomy" id="69974"/>
    <lineage>
        <taxon>Bacteria</taxon>
        <taxon>Pseudomonadati</taxon>
        <taxon>Pseudomonadota</taxon>
        <taxon>Alphaproteobacteria</taxon>
        <taxon>Hyphomicrobiales</taxon>
        <taxon>Phyllobacteriaceae</taxon>
        <taxon>Mesorhizobium</taxon>
    </lineage>
</organism>
<keyword evidence="6" id="KW-0812">Transmembrane</keyword>
<evidence type="ECO:0000256" key="8">
    <source>
        <dbReference type="ARBA" id="ARBA00023136"/>
    </source>
</evidence>
<evidence type="ECO:0000256" key="10">
    <source>
        <dbReference type="SAM" id="Coils"/>
    </source>
</evidence>
<evidence type="ECO:0000256" key="6">
    <source>
        <dbReference type="ARBA" id="ARBA00022692"/>
    </source>
</evidence>
<evidence type="ECO:0000259" key="11">
    <source>
        <dbReference type="Pfam" id="PF25994"/>
    </source>
</evidence>
<dbReference type="AlphaFoldDB" id="A0A090DUJ8"/>
<name>A0A090DUJ8_MESPL</name>
<dbReference type="Pfam" id="PF26002">
    <property type="entry name" value="Beta-barrel_AprE"/>
    <property type="match status" value="1"/>
</dbReference>
<comment type="subcellular location">
    <subcellularLocation>
        <location evidence="1 9">Cell inner membrane</location>
        <topology evidence="1 9">Single-pass membrane protein</topology>
    </subcellularLocation>
</comment>
<evidence type="ECO:0000256" key="4">
    <source>
        <dbReference type="ARBA" id="ARBA00022475"/>
    </source>
</evidence>
<dbReference type="InterPro" id="IPR058982">
    <property type="entry name" value="Beta-barrel_AprE"/>
</dbReference>
<feature type="domain" description="AprE-like beta-barrel" evidence="12">
    <location>
        <begin position="356"/>
        <end position="444"/>
    </location>
</feature>
<dbReference type="GO" id="GO:0005886">
    <property type="term" value="C:plasma membrane"/>
    <property type="evidence" value="ECO:0007669"/>
    <property type="project" value="UniProtKB-SubCell"/>
</dbReference>
<evidence type="ECO:0000256" key="1">
    <source>
        <dbReference type="ARBA" id="ARBA00004377"/>
    </source>
</evidence>
<gene>
    <name evidence="13" type="primary">prsE</name>
    <name evidence="13" type="ORF">MPL3356_250080</name>
</gene>
<keyword evidence="14" id="KW-1185">Reference proteome</keyword>
<feature type="domain" description="AprE-like long alpha-helical hairpin" evidence="11">
    <location>
        <begin position="125"/>
        <end position="314"/>
    </location>
</feature>
<evidence type="ECO:0000313" key="14">
    <source>
        <dbReference type="Proteomes" id="UP000045285"/>
    </source>
</evidence>
<dbReference type="NCBIfam" id="TIGR01843">
    <property type="entry name" value="type_I_hlyD"/>
    <property type="match status" value="1"/>
</dbReference>
<feature type="coiled-coil region" evidence="10">
    <location>
        <begin position="128"/>
        <end position="155"/>
    </location>
</feature>
<dbReference type="EMBL" id="CCMZ01000018">
    <property type="protein sequence ID" value="CDX18034.1"/>
    <property type="molecule type" value="Genomic_DNA"/>
</dbReference>
<dbReference type="Pfam" id="PF25994">
    <property type="entry name" value="HH_AprE"/>
    <property type="match status" value="1"/>
</dbReference>
<keyword evidence="4 9" id="KW-1003">Cell membrane</keyword>
<sequence>MLGRHLLGGLRLHPGALCPHKDLGCPDSRIAMSEIDTKADASRSIRRNLLTALFLSITVLGGAGAWASVTNLSGAVVASGHFVVDSYIKKVQHPTGGVVKEILVREGNRVKTGDVVMRLDATQPRANLAIIIKRLDELASRLARLEAERDDLAEIVLPEWLLKRRDISSAASAILSERKLFEFRRQSREGEKSQLAERIAQYKHEIEGLKAQQIAFEKGIDILGHEIAVLSRLREQGIVSDQRINSLKSQAATLSGQRGEMIANQAQTAGRIAETRLQILQIDQDLKTEAGKELIQVQAQVEEFLERKVAAEDELRRTDIVAPHSGIIEQLAAHTVGGVIRPADPIMLIVPDGDDLLLEVQISPKDIDQIRLGQRAVLRMSAFNLRTTPELNGYVSWIAADLTTNEKNGTSYYLVRLSVPRFELTKIKDLTLIPGMPAEAMIQAGQRTALSYFLKPLSDQINHAFREE</sequence>
<keyword evidence="7" id="KW-1133">Transmembrane helix</keyword>
<evidence type="ECO:0000256" key="5">
    <source>
        <dbReference type="ARBA" id="ARBA00022519"/>
    </source>
</evidence>
<dbReference type="InterPro" id="IPR010129">
    <property type="entry name" value="T1SS_HlyD"/>
</dbReference>
<dbReference type="PANTHER" id="PTHR30386">
    <property type="entry name" value="MEMBRANE FUSION SUBUNIT OF EMRAB-TOLC MULTIDRUG EFFLUX PUMP"/>
    <property type="match status" value="1"/>
</dbReference>
<evidence type="ECO:0000256" key="7">
    <source>
        <dbReference type="ARBA" id="ARBA00022989"/>
    </source>
</evidence>
<comment type="similarity">
    <text evidence="2 9">Belongs to the membrane fusion protein (MFP) (TC 8.A.1) family.</text>
</comment>
<dbReference type="Proteomes" id="UP000045285">
    <property type="component" value="Unassembled WGS sequence"/>
</dbReference>
<evidence type="ECO:0000256" key="9">
    <source>
        <dbReference type="RuleBase" id="RU365093"/>
    </source>
</evidence>
<keyword evidence="8" id="KW-0472">Membrane</keyword>
<keyword evidence="5 9" id="KW-0997">Cell inner membrane</keyword>
<keyword evidence="10" id="KW-0175">Coiled coil</keyword>
<dbReference type="PANTHER" id="PTHR30386:SF17">
    <property type="entry name" value="ALKALINE PROTEASE SECRETION PROTEIN APRE"/>
    <property type="match status" value="1"/>
</dbReference>